<reference evidence="5 6" key="1">
    <citation type="submission" date="2023-08" db="EMBL/GenBank/DDBJ databases">
        <title>A Necator americanus chromosomal reference genome.</title>
        <authorList>
            <person name="Ilik V."/>
            <person name="Petrzelkova K.J."/>
            <person name="Pardy F."/>
            <person name="Fuh T."/>
            <person name="Niatou-Singa F.S."/>
            <person name="Gouil Q."/>
            <person name="Baker L."/>
            <person name="Ritchie M.E."/>
            <person name="Jex A.R."/>
            <person name="Gazzola D."/>
            <person name="Li H."/>
            <person name="Toshio Fujiwara R."/>
            <person name="Zhan B."/>
            <person name="Aroian R.V."/>
            <person name="Pafco B."/>
            <person name="Schwarz E.M."/>
        </authorList>
    </citation>
    <scope>NUCLEOTIDE SEQUENCE [LARGE SCALE GENOMIC DNA]</scope>
    <source>
        <strain evidence="5 6">Aroian</strain>
        <tissue evidence="5">Whole animal</tissue>
    </source>
</reference>
<keyword evidence="6" id="KW-1185">Reference proteome</keyword>
<sequence length="134" mass="15669">MQPLLMLLPFLFTVAHAVYQDWPLERRDVEDSRDRRLRGTYEDPDYRFRKQSDHAFSRERRARLCGKKIIEQLLILCDSCILPIGSELAKRSVTRHDIYQAAHRLMKREQSIAAKCCAGECKISELEQLCCKNG</sequence>
<keyword evidence="2 3" id="KW-0732">Signal</keyword>
<dbReference type="SMART" id="SM00078">
    <property type="entry name" value="IlGF"/>
    <property type="match status" value="1"/>
</dbReference>
<comment type="similarity">
    <text evidence="1">Belongs to the insulin family.</text>
</comment>
<feature type="chain" id="PRO_5045598746" description="Insulin-like domain-containing protein" evidence="3">
    <location>
        <begin position="18"/>
        <end position="134"/>
    </location>
</feature>
<accession>A0ABR1C4U3</accession>
<evidence type="ECO:0000256" key="1">
    <source>
        <dbReference type="ARBA" id="ARBA00009034"/>
    </source>
</evidence>
<dbReference type="InterPro" id="IPR022352">
    <property type="entry name" value="Ins/IGF/rlx"/>
</dbReference>
<dbReference type="InterPro" id="IPR022353">
    <property type="entry name" value="Insulin_CS"/>
</dbReference>
<dbReference type="PROSITE" id="PS00262">
    <property type="entry name" value="INSULIN"/>
    <property type="match status" value="1"/>
</dbReference>
<comment type="caution">
    <text evidence="5">The sequence shown here is derived from an EMBL/GenBank/DDBJ whole genome shotgun (WGS) entry which is preliminary data.</text>
</comment>
<dbReference type="Gene3D" id="1.10.100.10">
    <property type="entry name" value="Insulin-like"/>
    <property type="match status" value="1"/>
</dbReference>
<evidence type="ECO:0000259" key="4">
    <source>
        <dbReference type="SMART" id="SM00078"/>
    </source>
</evidence>
<evidence type="ECO:0000256" key="3">
    <source>
        <dbReference type="SAM" id="SignalP"/>
    </source>
</evidence>
<organism evidence="5 6">
    <name type="scientific">Necator americanus</name>
    <name type="common">Human hookworm</name>
    <dbReference type="NCBI Taxonomy" id="51031"/>
    <lineage>
        <taxon>Eukaryota</taxon>
        <taxon>Metazoa</taxon>
        <taxon>Ecdysozoa</taxon>
        <taxon>Nematoda</taxon>
        <taxon>Chromadorea</taxon>
        <taxon>Rhabditida</taxon>
        <taxon>Rhabditina</taxon>
        <taxon>Rhabditomorpha</taxon>
        <taxon>Strongyloidea</taxon>
        <taxon>Ancylostomatidae</taxon>
        <taxon>Bunostominae</taxon>
        <taxon>Necator</taxon>
    </lineage>
</organism>
<dbReference type="EMBL" id="JAVFWL010000002">
    <property type="protein sequence ID" value="KAK6732266.1"/>
    <property type="molecule type" value="Genomic_DNA"/>
</dbReference>
<name>A0ABR1C4U3_NECAM</name>
<feature type="domain" description="Insulin-like" evidence="4">
    <location>
        <begin position="62"/>
        <end position="130"/>
    </location>
</feature>
<dbReference type="Proteomes" id="UP001303046">
    <property type="component" value="Unassembled WGS sequence"/>
</dbReference>
<dbReference type="SUPFAM" id="SSF56994">
    <property type="entry name" value="Insulin-like"/>
    <property type="match status" value="1"/>
</dbReference>
<feature type="signal peptide" evidence="3">
    <location>
        <begin position="1"/>
        <end position="17"/>
    </location>
</feature>
<dbReference type="InterPro" id="IPR036438">
    <property type="entry name" value="Insulin-like_sf"/>
</dbReference>
<protein>
    <recommendedName>
        <fullName evidence="4">Insulin-like domain-containing protein</fullName>
    </recommendedName>
</protein>
<gene>
    <name evidence="5" type="primary">Necator_chrII.g4365</name>
    <name evidence="5" type="ORF">RB195_016573</name>
</gene>
<evidence type="ECO:0000313" key="6">
    <source>
        <dbReference type="Proteomes" id="UP001303046"/>
    </source>
</evidence>
<evidence type="ECO:0000313" key="5">
    <source>
        <dbReference type="EMBL" id="KAK6732266.1"/>
    </source>
</evidence>
<proteinExistence type="inferred from homology"/>
<dbReference type="PRINTS" id="PR00276">
    <property type="entry name" value="INSULINFAMLY"/>
</dbReference>
<dbReference type="InterPro" id="IPR016179">
    <property type="entry name" value="Insulin-like"/>
</dbReference>
<evidence type="ECO:0000256" key="2">
    <source>
        <dbReference type="ARBA" id="ARBA00022729"/>
    </source>
</evidence>